<dbReference type="AlphaFoldDB" id="A0A212QB57"/>
<dbReference type="Pfam" id="PF03641">
    <property type="entry name" value="Lysine_decarbox"/>
    <property type="match status" value="1"/>
</dbReference>
<feature type="region of interest" description="Disordered" evidence="3">
    <location>
        <begin position="1"/>
        <end position="30"/>
    </location>
</feature>
<dbReference type="NCBIfam" id="TIGR00730">
    <property type="entry name" value="Rossman fold protein, TIGR00730 family"/>
    <property type="match status" value="1"/>
</dbReference>
<dbReference type="SUPFAM" id="SSF102405">
    <property type="entry name" value="MCP/YpsA-like"/>
    <property type="match status" value="1"/>
</dbReference>
<name>A0A212QB57_9PROT</name>
<keyword evidence="5" id="KW-1185">Reference proteome</keyword>
<dbReference type="GO" id="GO:0005829">
    <property type="term" value="C:cytosol"/>
    <property type="evidence" value="ECO:0007669"/>
    <property type="project" value="TreeGrafter"/>
</dbReference>
<dbReference type="EMBL" id="FYEH01000001">
    <property type="protein sequence ID" value="SNB56553.1"/>
    <property type="molecule type" value="Genomic_DNA"/>
</dbReference>
<dbReference type="InterPro" id="IPR005269">
    <property type="entry name" value="LOG"/>
</dbReference>
<evidence type="ECO:0000256" key="2">
    <source>
        <dbReference type="RuleBase" id="RU363015"/>
    </source>
</evidence>
<reference evidence="4 5" key="1">
    <citation type="submission" date="2017-06" db="EMBL/GenBank/DDBJ databases">
        <authorList>
            <person name="Kim H.J."/>
            <person name="Triplett B.A."/>
        </authorList>
    </citation>
    <scope>NUCLEOTIDE SEQUENCE [LARGE SCALE GENOMIC DNA]</scope>
    <source>
        <strain evidence="4 5">B29T1</strain>
    </source>
</reference>
<dbReference type="EC" id="3.2.2.n1" evidence="2"/>
<dbReference type="InterPro" id="IPR031100">
    <property type="entry name" value="LOG_fam"/>
</dbReference>
<feature type="compositionally biased region" description="Basic and acidic residues" evidence="3">
    <location>
        <begin position="1"/>
        <end position="21"/>
    </location>
</feature>
<accession>A0A212QB57</accession>
<proteinExistence type="inferred from homology"/>
<keyword evidence="2" id="KW-0378">Hydrolase</keyword>
<organism evidence="4 5">
    <name type="scientific">Arboricoccus pini</name>
    <dbReference type="NCBI Taxonomy" id="1963835"/>
    <lineage>
        <taxon>Bacteria</taxon>
        <taxon>Pseudomonadati</taxon>
        <taxon>Pseudomonadota</taxon>
        <taxon>Alphaproteobacteria</taxon>
        <taxon>Geminicoccales</taxon>
        <taxon>Geminicoccaceae</taxon>
        <taxon>Arboricoccus</taxon>
    </lineage>
</organism>
<protein>
    <recommendedName>
        <fullName evidence="2">Cytokinin riboside 5'-monophosphate phosphoribohydrolase</fullName>
        <ecNumber evidence="2">3.2.2.n1</ecNumber>
    </recommendedName>
</protein>
<evidence type="ECO:0000313" key="4">
    <source>
        <dbReference type="EMBL" id="SNB56553.1"/>
    </source>
</evidence>
<dbReference type="RefSeq" id="WP_243389681.1">
    <property type="nucleotide sequence ID" value="NZ_FYEH01000001.1"/>
</dbReference>
<evidence type="ECO:0000256" key="3">
    <source>
        <dbReference type="SAM" id="MobiDB-lite"/>
    </source>
</evidence>
<dbReference type="PANTHER" id="PTHR43393">
    <property type="entry name" value="CYTOKININ RIBOSIDE 5'-MONOPHOSPHATE PHOSPHORIBOHYDROLASE"/>
    <property type="match status" value="1"/>
</dbReference>
<sequence length="299" mass="33324">MPISDDHRHINLPSAREDAGRAKQQLDTPQTRAPTYKLAFADPEFLLRDELRPVRVQLELLKPELELQAQGITSTIVVFGSARIHEPAQARARRQEAAAQAEAAPDDLRLRHAAAAARRAEALAHNYDRARDFARLVSQSRDENGRQRYVIVTGGGPGIMQAANEGAALAGGVSIGHNIVLPHEQAPNPFVTPELCFQFHYFSMRKMHLLTRARALVAFPGGFGTMDELFETLCLIQTGKARPLPVLLFDRAYWTKVIDFEAMVEYGMINEADLSIFSFVESAEEAWKVIEDHYAESHG</sequence>
<evidence type="ECO:0000256" key="1">
    <source>
        <dbReference type="ARBA" id="ARBA00000274"/>
    </source>
</evidence>
<keyword evidence="2" id="KW-0203">Cytokinin biosynthesis</keyword>
<dbReference type="InterPro" id="IPR052341">
    <property type="entry name" value="LOG_family_nucleotidases"/>
</dbReference>
<dbReference type="Proteomes" id="UP000197065">
    <property type="component" value="Unassembled WGS sequence"/>
</dbReference>
<evidence type="ECO:0000313" key="5">
    <source>
        <dbReference type="Proteomes" id="UP000197065"/>
    </source>
</evidence>
<dbReference type="PANTHER" id="PTHR43393:SF3">
    <property type="entry name" value="LYSINE DECARBOXYLASE-LIKE PROTEIN"/>
    <property type="match status" value="1"/>
</dbReference>
<gene>
    <name evidence="4" type="ORF">SAMN07250955_101541</name>
</gene>
<dbReference type="GO" id="GO:0009691">
    <property type="term" value="P:cytokinin biosynthetic process"/>
    <property type="evidence" value="ECO:0007669"/>
    <property type="project" value="UniProtKB-UniRule"/>
</dbReference>
<comment type="catalytic activity">
    <reaction evidence="1">
        <text>AMP + H2O = D-ribose 5-phosphate + adenine</text>
        <dbReference type="Rhea" id="RHEA:20129"/>
        <dbReference type="ChEBI" id="CHEBI:15377"/>
        <dbReference type="ChEBI" id="CHEBI:16708"/>
        <dbReference type="ChEBI" id="CHEBI:78346"/>
        <dbReference type="ChEBI" id="CHEBI:456215"/>
        <dbReference type="EC" id="3.2.2.4"/>
    </reaction>
</comment>
<dbReference type="Gene3D" id="3.40.50.450">
    <property type="match status" value="1"/>
</dbReference>
<dbReference type="GO" id="GO:0008714">
    <property type="term" value="F:AMP nucleosidase activity"/>
    <property type="evidence" value="ECO:0007669"/>
    <property type="project" value="UniProtKB-EC"/>
</dbReference>
<comment type="similarity">
    <text evidence="2">Belongs to the LOG family.</text>
</comment>